<reference evidence="6 14" key="7">
    <citation type="submission" date="2018-06" db="EMBL/GenBank/DDBJ databases">
        <title>Draft genome sequence of mcr-1-harboring Escherichia coli isolated from wound infection of a hospitalized patient, in Bolivia.</title>
        <authorList>
            <person name="Munoz M.E."/>
            <person name="Moura Q."/>
            <person name="Ventura P.R.M."/>
            <person name="Bustos L.R."/>
            <person name="Ovando B.G."/>
            <person name="Terrazas D.I.V."/>
            <person name="Yarhui N.B."/>
            <person name="Cerdeira L."/>
            <person name="Lincopan N."/>
        </authorList>
    </citation>
    <scope>NUCLEOTIDE SEQUENCE [LARGE SCALE GENOMIC DNA]</scope>
    <source>
        <strain evidence="6 14">EcMLT</strain>
    </source>
</reference>
<evidence type="ECO:0000313" key="9">
    <source>
        <dbReference type="Proteomes" id="UP000036331"/>
    </source>
</evidence>
<evidence type="ECO:0000313" key="7">
    <source>
        <dbReference type="EMBL" id="PZZ63885.1"/>
    </source>
</evidence>
<evidence type="ECO:0000313" key="4">
    <source>
        <dbReference type="EMBL" id="PBN77997.1"/>
    </source>
</evidence>
<reference evidence="5 12" key="5">
    <citation type="submission" date="2017-12" db="EMBL/GenBank/DDBJ databases">
        <title>Rapid rising of carbapenem-resistant Enterobacteriaceae(CRE) and emergence of colistin resistance genemcr-1 in CRE in the hospital of Henan, China.</title>
        <authorList>
            <person name="Sun Q."/>
            <person name="Zhang R."/>
            <person name="Li Y."/>
            <person name="Shen Y."/>
            <person name="Zhang Y."/>
            <person name="Yang J."/>
            <person name="Shu L."/>
            <person name="Zhou H."/>
            <person name="Wang Y."/>
            <person name="Wang B."/>
            <person name="Shen Z."/>
        </authorList>
    </citation>
    <scope>NUCLEOTIDE SEQUENCE [LARGE SCALE GENOMIC DNA]</scope>
    <source>
        <strain evidence="5 12">3512</strain>
    </source>
</reference>
<dbReference type="AlphaFoldDB" id="A0A0D7JE03"/>
<dbReference type="Proteomes" id="UP000036331">
    <property type="component" value="Unassembled WGS sequence"/>
</dbReference>
<reference evidence="4 9" key="1">
    <citation type="journal article" date="2015" name="Genome Announc.">
        <title>Draft Genome Sequences of Human-Pathogenic Escherichia coli O26:H11 Strains Carrying the stx2 Gene Only and Circulating in France.</title>
        <authorList>
            <person name="Delannoy S."/>
            <person name="Mariani-Kurkdjian P."/>
            <person name="Bonacorsi S."/>
            <person name="Liguori S."/>
            <person name="Ison S.A."/>
            <person name="Fach P."/>
        </authorList>
    </citation>
    <scope>NUCLEOTIDE SEQUENCE [LARGE SCALE GENOMIC DNA]</scope>
    <source>
        <strain evidence="4 9">34870</strain>
    </source>
</reference>
<evidence type="ECO:0000313" key="8">
    <source>
        <dbReference type="EMBL" id="RDA31939.1"/>
    </source>
</evidence>
<organism evidence="7 13">
    <name type="scientific">Escherichia coli</name>
    <dbReference type="NCBI Taxonomy" id="562"/>
    <lineage>
        <taxon>Bacteria</taxon>
        <taxon>Pseudomonadati</taxon>
        <taxon>Pseudomonadota</taxon>
        <taxon>Gammaproteobacteria</taxon>
        <taxon>Enterobacterales</taxon>
        <taxon>Enterobacteriaceae</taxon>
        <taxon>Escherichia</taxon>
    </lineage>
</organism>
<proteinExistence type="predicted"/>
<reference evidence="3 11" key="4">
    <citation type="submission" date="2017-05" db="EMBL/GenBank/DDBJ databases">
        <title>Sequencing of Escherichia coli that cause persistent and transient Mastitis.</title>
        <authorList>
            <person name="Thacker T.C."/>
            <person name="Lippolis J.D."/>
            <person name="Brunelle B.W."/>
            <person name="Casey T.A."/>
            <person name="Reinhardt T.A."/>
            <person name="Sacco R.E."/>
            <person name="Holman D.B."/>
        </authorList>
    </citation>
    <scope>NUCLEOTIDE SEQUENCE [LARGE SCALE GENOMIC DNA]</scope>
    <source>
        <strain evidence="3 11">ECA-B</strain>
    </source>
</reference>
<dbReference type="EMBL" id="QOGZ01000061">
    <property type="protein sequence ID" value="RDA31939.1"/>
    <property type="molecule type" value="Genomic_DNA"/>
</dbReference>
<dbReference type="EMBL" id="LDXE02000001">
    <property type="protein sequence ID" value="PBN77997.1"/>
    <property type="molecule type" value="Genomic_DNA"/>
</dbReference>
<evidence type="ECO:0000313" key="3">
    <source>
        <dbReference type="EMBL" id="OWW54451.1"/>
    </source>
</evidence>
<accession>A0A2A2XER0</accession>
<evidence type="ECO:0000256" key="1">
    <source>
        <dbReference type="SAM" id="MobiDB-lite"/>
    </source>
</evidence>
<evidence type="ECO:0000313" key="5">
    <source>
        <dbReference type="EMBL" id="PKD85565.1"/>
    </source>
</evidence>
<accession>A0A0D7JE03</accession>
<dbReference type="Proteomes" id="UP000253687">
    <property type="component" value="Unassembled WGS sequence"/>
</dbReference>
<reference evidence="8 15" key="8">
    <citation type="submission" date="2018-07" db="EMBL/GenBank/DDBJ databases">
        <title>Whole Genome Sequence Analysis of Avian Pathogenic E. coli - An Australian Perspective.</title>
        <authorList>
            <person name="Cummins M.L."/>
            <person name="Reid C.J."/>
            <person name="Roy Chowdhury P."/>
            <person name="Bushell R."/>
            <person name="Esbert N."/>
            <person name="Tivendale K.A."/>
            <person name="Noormohammadi A.H."/>
            <person name="Islam S."/>
            <person name="Marenda M.S."/>
            <person name="Browning G.F."/>
            <person name="Markham P.F."/>
            <person name="Djordjevic S.P."/>
        </authorList>
    </citation>
    <scope>NUCLEOTIDE SEQUENCE [LARGE SCALE GENOMIC DNA]</scope>
    <source>
        <strain evidence="8 15">AVC211</strain>
    </source>
</reference>
<evidence type="ECO:0000313" key="13">
    <source>
        <dbReference type="Proteomes" id="UP000248865"/>
    </source>
</evidence>
<name>A0A0D7JE03_ECOLX</name>
<sequence length="38" mass="4175">MVKGKAETDKTGINEEEMARPAGFEPAAHDLEVPRTTF</sequence>
<evidence type="ECO:0000313" key="2">
    <source>
        <dbReference type="EMBL" id="OKB71597.1"/>
    </source>
</evidence>
<dbReference type="EMBL" id="MPGR01000001">
    <property type="protein sequence ID" value="OKB71597.1"/>
    <property type="molecule type" value="Genomic_DNA"/>
</dbReference>
<feature type="compositionally biased region" description="Basic and acidic residues" evidence="1">
    <location>
        <begin position="27"/>
        <end position="38"/>
    </location>
</feature>
<reference evidence="4" key="3">
    <citation type="submission" date="2017-03" db="EMBL/GenBank/DDBJ databases">
        <title>The mobilome is the main driver of stx2-positive O26:H11 Escherichia coli strains evolution.</title>
        <authorList>
            <person name="Delannoy S."/>
            <person name="Mariani-Kurkdjian P."/>
            <person name="Webb H.E."/>
            <person name="Bonacorsi S."/>
            <person name="Fach P."/>
        </authorList>
    </citation>
    <scope>NUCLEOTIDE SEQUENCE</scope>
    <source>
        <strain evidence="4">34870</strain>
    </source>
</reference>
<dbReference type="Proteomes" id="UP000186595">
    <property type="component" value="Unassembled WGS sequence"/>
</dbReference>
<comment type="caution">
    <text evidence="7">The sequence shown here is derived from an EMBL/GenBank/DDBJ whole genome shotgun (WGS) entry which is preliminary data.</text>
</comment>
<dbReference type="EMBL" id="NHTF01000046">
    <property type="protein sequence ID" value="OWW54451.1"/>
    <property type="molecule type" value="Genomic_DNA"/>
</dbReference>
<evidence type="ECO:0000313" key="15">
    <source>
        <dbReference type="Proteomes" id="UP000253687"/>
    </source>
</evidence>
<feature type="region of interest" description="Disordered" evidence="1">
    <location>
        <begin position="1"/>
        <end position="38"/>
    </location>
</feature>
<evidence type="ECO:0000313" key="10">
    <source>
        <dbReference type="Proteomes" id="UP000186595"/>
    </source>
</evidence>
<feature type="compositionally biased region" description="Basic and acidic residues" evidence="1">
    <location>
        <begin position="1"/>
        <end position="19"/>
    </location>
</feature>
<evidence type="ECO:0000313" key="12">
    <source>
        <dbReference type="Proteomes" id="UP000233549"/>
    </source>
</evidence>
<dbReference type="Proteomes" id="UP000248865">
    <property type="component" value="Unassembled WGS sequence"/>
</dbReference>
<dbReference type="Proteomes" id="UP000249482">
    <property type="component" value="Unassembled WGS sequence"/>
</dbReference>
<reference evidence="7 13" key="6">
    <citation type="submission" date="2018-05" db="EMBL/GenBank/DDBJ databases">
        <title>Genomic sequencing of EHEC O26 New European Clone.</title>
        <authorList>
            <person name="Karnisova L."/>
            <person name="Nunvar J."/>
            <person name="Marejkova M."/>
            <person name="Mellmann A."/>
            <person name="Drevinek P."/>
            <person name="Blahova K."/>
            <person name="Bielaszewska M."/>
        </authorList>
    </citation>
    <scope>NUCLEOTIDE SEQUENCE [LARGE SCALE GENOMIC DNA]</scope>
    <source>
        <strain evidence="7 13">14-391</strain>
    </source>
</reference>
<evidence type="ECO:0000313" key="6">
    <source>
        <dbReference type="EMBL" id="PZT67540.1"/>
    </source>
</evidence>
<dbReference type="EMBL" id="QKWZ01000077">
    <property type="protein sequence ID" value="PZT67540.1"/>
    <property type="molecule type" value="Genomic_DNA"/>
</dbReference>
<dbReference type="Proteomes" id="UP000233549">
    <property type="component" value="Unassembled WGS sequence"/>
</dbReference>
<evidence type="ECO:0000313" key="14">
    <source>
        <dbReference type="Proteomes" id="UP000249482"/>
    </source>
</evidence>
<dbReference type="EMBL" id="QFSS01000224">
    <property type="protein sequence ID" value="PZZ63885.1"/>
    <property type="molecule type" value="Genomic_DNA"/>
</dbReference>
<reference evidence="2 10" key="2">
    <citation type="submission" date="2016-11" db="EMBL/GenBank/DDBJ databases">
        <title>Draft genome sequences of five Shigatoxin-producing Escherichia coli isolates harboring the new recently described Subtilase cytotoxin allelic variant subAB2-3.</title>
        <authorList>
            <person name="Tasara T."/>
            <person name="Fierz L."/>
            <person name="Klumpp J."/>
            <person name="Schmidt H."/>
            <person name="Stephan R."/>
        </authorList>
    </citation>
    <scope>NUCLEOTIDE SEQUENCE [LARGE SCALE GENOMIC DNA]</scope>
    <source>
        <strain evidence="2 10">453</strain>
    </source>
</reference>
<dbReference type="EMBL" id="PITP01000044">
    <property type="protein sequence ID" value="PKD85565.1"/>
    <property type="molecule type" value="Genomic_DNA"/>
</dbReference>
<gene>
    <name evidence="4" type="ORF">ABE91_006110</name>
    <name evidence="2" type="ORF">BMT50_01875</name>
    <name evidence="3" type="ORF">CCS08_16060</name>
    <name evidence="5" type="ORF">CWS33_25435</name>
    <name evidence="7" type="ORF">DIV22_20290</name>
    <name evidence="6" type="ORF">DNQ45_03920</name>
    <name evidence="8" type="ORF">DTL43_25370</name>
</gene>
<evidence type="ECO:0000313" key="11">
    <source>
        <dbReference type="Proteomes" id="UP000197270"/>
    </source>
</evidence>
<protein>
    <submittedName>
        <fullName evidence="7">Uncharacterized protein</fullName>
    </submittedName>
</protein>
<dbReference type="Proteomes" id="UP000197270">
    <property type="component" value="Unassembled WGS sequence"/>
</dbReference>